<evidence type="ECO:0000313" key="2">
    <source>
        <dbReference type="Proteomes" id="UP000824120"/>
    </source>
</evidence>
<proteinExistence type="predicted"/>
<organism evidence="1 2">
    <name type="scientific">Solanum commersonii</name>
    <name type="common">Commerson's wild potato</name>
    <name type="synonym">Commerson's nightshade</name>
    <dbReference type="NCBI Taxonomy" id="4109"/>
    <lineage>
        <taxon>Eukaryota</taxon>
        <taxon>Viridiplantae</taxon>
        <taxon>Streptophyta</taxon>
        <taxon>Embryophyta</taxon>
        <taxon>Tracheophyta</taxon>
        <taxon>Spermatophyta</taxon>
        <taxon>Magnoliopsida</taxon>
        <taxon>eudicotyledons</taxon>
        <taxon>Gunneridae</taxon>
        <taxon>Pentapetalae</taxon>
        <taxon>asterids</taxon>
        <taxon>lamiids</taxon>
        <taxon>Solanales</taxon>
        <taxon>Solanaceae</taxon>
        <taxon>Solanoideae</taxon>
        <taxon>Solaneae</taxon>
        <taxon>Solanum</taxon>
    </lineage>
</organism>
<dbReference type="Proteomes" id="UP000824120">
    <property type="component" value="Chromosome 10"/>
</dbReference>
<evidence type="ECO:0000313" key="1">
    <source>
        <dbReference type="EMBL" id="KAG5581476.1"/>
    </source>
</evidence>
<sequence length="85" mass="9755">MPPEDSWIIPLEFLEREIPHSYVDPSKPGRRRTKKRRGVRESFPQKRISVQYLCSSIATNFAYVASDALSIALFVAINNSFVKNN</sequence>
<dbReference type="AlphaFoldDB" id="A0A9J5X2E9"/>
<name>A0A9J5X2E9_SOLCO</name>
<dbReference type="EMBL" id="JACXVP010000010">
    <property type="protein sequence ID" value="KAG5581476.1"/>
    <property type="molecule type" value="Genomic_DNA"/>
</dbReference>
<reference evidence="1 2" key="1">
    <citation type="submission" date="2020-09" db="EMBL/GenBank/DDBJ databases">
        <title>De no assembly of potato wild relative species, Solanum commersonii.</title>
        <authorList>
            <person name="Cho K."/>
        </authorList>
    </citation>
    <scope>NUCLEOTIDE SEQUENCE [LARGE SCALE GENOMIC DNA]</scope>
    <source>
        <strain evidence="1">LZ3.2</strain>
        <tissue evidence="1">Leaf</tissue>
    </source>
</reference>
<accession>A0A9J5X2E9</accession>
<gene>
    <name evidence="1" type="ORF">H5410_052103</name>
</gene>
<keyword evidence="2" id="KW-1185">Reference proteome</keyword>
<comment type="caution">
    <text evidence="1">The sequence shown here is derived from an EMBL/GenBank/DDBJ whole genome shotgun (WGS) entry which is preliminary data.</text>
</comment>
<protein>
    <submittedName>
        <fullName evidence="1">Uncharacterized protein</fullName>
    </submittedName>
</protein>